<dbReference type="Pfam" id="PF07065">
    <property type="entry name" value="D123"/>
    <property type="match status" value="1"/>
</dbReference>
<evidence type="ECO:0000256" key="2">
    <source>
        <dbReference type="SAM" id="MobiDB-lite"/>
    </source>
</evidence>
<protein>
    <submittedName>
        <fullName evidence="3">D123-domain-containing protein</fullName>
    </submittedName>
</protein>
<keyword evidence="4" id="KW-1185">Reference proteome</keyword>
<organism evidence="3 4">
    <name type="scientific">Piedraia hortae CBS 480.64</name>
    <dbReference type="NCBI Taxonomy" id="1314780"/>
    <lineage>
        <taxon>Eukaryota</taxon>
        <taxon>Fungi</taxon>
        <taxon>Dikarya</taxon>
        <taxon>Ascomycota</taxon>
        <taxon>Pezizomycotina</taxon>
        <taxon>Dothideomycetes</taxon>
        <taxon>Dothideomycetidae</taxon>
        <taxon>Capnodiales</taxon>
        <taxon>Piedraiaceae</taxon>
        <taxon>Piedraia</taxon>
    </lineage>
</organism>
<gene>
    <name evidence="3" type="ORF">K470DRAFT_257889</name>
</gene>
<proteinExistence type="inferred from homology"/>
<dbReference type="PANTHER" id="PTHR15323:SF6">
    <property type="entry name" value="CELL DIVISION CYCLE PROTEIN 123 HOMOLOG"/>
    <property type="match status" value="1"/>
</dbReference>
<dbReference type="OrthoDB" id="360540at2759"/>
<comment type="similarity">
    <text evidence="1">Belongs to the CDC123 family.</text>
</comment>
<feature type="compositionally biased region" description="Gly residues" evidence="2">
    <location>
        <begin position="162"/>
        <end position="172"/>
    </location>
</feature>
<sequence length="370" mass="41677">MQEDHKLTFEPTAQPEFSPIIKSHILNCSYNAWYPIYRHLAPKSEIIPLTKPFIEYLKCDGIVVPPDKPSSQDDDSDNSFTSTSSFASWSEIHTQITRSITKLGGHIIPKLNWSSPKDATWMNANTLECTLPSQIYLLLKASDFVMHDFEYPFDGCVASSEGVGGSGKGGKGGADEKKGEGSFDDKERVEDSDDAGVEYVLVLRKYMDINPASEFRCFAFQRKVVGISQRDVNYYPFLHPMRETITTNILTFFEKHLRTFSDENFVFDVYLPESGKVWLVDINPFAPRTDALLFEWGEVLGMDRDAPPEVRFVEKNDPRGFNFGEMRFSASKLPIEVVDAGRTGEGIVEFARGWRDIIGGKGGEETDEEG</sequence>
<dbReference type="EMBL" id="MU005981">
    <property type="protein sequence ID" value="KAF2860454.1"/>
    <property type="molecule type" value="Genomic_DNA"/>
</dbReference>
<evidence type="ECO:0000256" key="1">
    <source>
        <dbReference type="ARBA" id="ARBA00011047"/>
    </source>
</evidence>
<evidence type="ECO:0000313" key="3">
    <source>
        <dbReference type="EMBL" id="KAF2860454.1"/>
    </source>
</evidence>
<name>A0A6A7BZ28_9PEZI</name>
<reference evidence="3" key="1">
    <citation type="journal article" date="2020" name="Stud. Mycol.">
        <title>101 Dothideomycetes genomes: a test case for predicting lifestyles and emergence of pathogens.</title>
        <authorList>
            <person name="Haridas S."/>
            <person name="Albert R."/>
            <person name="Binder M."/>
            <person name="Bloem J."/>
            <person name="Labutti K."/>
            <person name="Salamov A."/>
            <person name="Andreopoulos B."/>
            <person name="Baker S."/>
            <person name="Barry K."/>
            <person name="Bills G."/>
            <person name="Bluhm B."/>
            <person name="Cannon C."/>
            <person name="Castanera R."/>
            <person name="Culley D."/>
            <person name="Daum C."/>
            <person name="Ezra D."/>
            <person name="Gonzalez J."/>
            <person name="Henrissat B."/>
            <person name="Kuo A."/>
            <person name="Liang C."/>
            <person name="Lipzen A."/>
            <person name="Lutzoni F."/>
            <person name="Magnuson J."/>
            <person name="Mondo S."/>
            <person name="Nolan M."/>
            <person name="Ohm R."/>
            <person name="Pangilinan J."/>
            <person name="Park H.-J."/>
            <person name="Ramirez L."/>
            <person name="Alfaro M."/>
            <person name="Sun H."/>
            <person name="Tritt A."/>
            <person name="Yoshinaga Y."/>
            <person name="Zwiers L.-H."/>
            <person name="Turgeon B."/>
            <person name="Goodwin S."/>
            <person name="Spatafora J."/>
            <person name="Crous P."/>
            <person name="Grigoriev I."/>
        </authorList>
    </citation>
    <scope>NUCLEOTIDE SEQUENCE</scope>
    <source>
        <strain evidence="3">CBS 480.64</strain>
    </source>
</reference>
<dbReference type="GO" id="GO:0005737">
    <property type="term" value="C:cytoplasm"/>
    <property type="evidence" value="ECO:0007669"/>
    <property type="project" value="TreeGrafter"/>
</dbReference>
<feature type="compositionally biased region" description="Basic and acidic residues" evidence="2">
    <location>
        <begin position="173"/>
        <end position="189"/>
    </location>
</feature>
<accession>A0A6A7BZ28</accession>
<evidence type="ECO:0000313" key="4">
    <source>
        <dbReference type="Proteomes" id="UP000799421"/>
    </source>
</evidence>
<dbReference type="PANTHER" id="PTHR15323">
    <property type="entry name" value="D123 PROTEIN"/>
    <property type="match status" value="1"/>
</dbReference>
<dbReference type="InterPro" id="IPR009772">
    <property type="entry name" value="CDC123"/>
</dbReference>
<dbReference type="AlphaFoldDB" id="A0A6A7BZ28"/>
<dbReference type="Proteomes" id="UP000799421">
    <property type="component" value="Unassembled WGS sequence"/>
</dbReference>
<feature type="region of interest" description="Disordered" evidence="2">
    <location>
        <begin position="162"/>
        <end position="190"/>
    </location>
</feature>